<dbReference type="InterPro" id="IPR007048">
    <property type="entry name" value="IraD/Gp25-like"/>
</dbReference>
<evidence type="ECO:0000313" key="3">
    <source>
        <dbReference type="Proteomes" id="UP000285908"/>
    </source>
</evidence>
<sequence length="167" mass="18943">MQRRATQTDRHAASLLDRLLDYAPDRPADPPVLEAETLAGLRESLRRDLSILLNTRCRPVSPPARLPHLDDSLVSLGVEDFFNASLVTDTQRQHFARRLQQRLARFEPRLEDLSVSLPGNDGDDRRSLRLRIQARYRAQPGLPPLVFDTRLDPVTHHFRIVSGAGRG</sequence>
<accession>A0A438AI22</accession>
<dbReference type="AlphaFoldDB" id="A0A438AI22"/>
<dbReference type="PANTHER" id="PTHR38595">
    <property type="entry name" value="CYTOPLASMIC PROTEIN-RELATED"/>
    <property type="match status" value="1"/>
</dbReference>
<dbReference type="InterPro" id="IPR017737">
    <property type="entry name" value="TssE1-like"/>
</dbReference>
<dbReference type="EMBL" id="RQXX01000002">
    <property type="protein sequence ID" value="RVV98304.1"/>
    <property type="molecule type" value="Genomic_DNA"/>
</dbReference>
<dbReference type="SUPFAM" id="SSF160719">
    <property type="entry name" value="gpW/gp25-like"/>
    <property type="match status" value="1"/>
</dbReference>
<name>A0A438AI22_9RHOB</name>
<dbReference type="Proteomes" id="UP000285908">
    <property type="component" value="Unassembled WGS sequence"/>
</dbReference>
<dbReference type="NCBIfam" id="TIGR03357">
    <property type="entry name" value="VI_zyme"/>
    <property type="match status" value="1"/>
</dbReference>
<dbReference type="PANTHER" id="PTHR38595:SF1">
    <property type="entry name" value="TYPE VI SECRETION SYSTEM COMPONENT TSSE1"/>
    <property type="match status" value="1"/>
</dbReference>
<comment type="caution">
    <text evidence="2">The sequence shown here is derived from an EMBL/GenBank/DDBJ whole genome shotgun (WGS) entry which is preliminary data.</text>
</comment>
<dbReference type="RefSeq" id="WP_127905537.1">
    <property type="nucleotide sequence ID" value="NZ_RQXX01000002.1"/>
</dbReference>
<gene>
    <name evidence="2" type="primary">tssE</name>
    <name evidence="2" type="ORF">EKE94_05070</name>
</gene>
<proteinExistence type="predicted"/>
<protein>
    <submittedName>
        <fullName evidence="2">Type VI secretion system baseplate subunit TssE</fullName>
    </submittedName>
</protein>
<dbReference type="OrthoDB" id="119583at2"/>
<feature type="domain" description="IraD/Gp25-like" evidence="1">
    <location>
        <begin position="41"/>
        <end position="140"/>
    </location>
</feature>
<keyword evidence="3" id="KW-1185">Reference proteome</keyword>
<reference evidence="2 3" key="1">
    <citation type="submission" date="2018-11" db="EMBL/GenBank/DDBJ databases">
        <title>Mesobaculum littorinae gen. nov., sp. nov., isolated from Littorina scabra that represents a novel genus of the order Rhodobacteraceae.</title>
        <authorList>
            <person name="Li F."/>
        </authorList>
    </citation>
    <scope>NUCLEOTIDE SEQUENCE [LARGE SCALE GENOMIC DNA]</scope>
    <source>
        <strain evidence="2 3">M0103</strain>
    </source>
</reference>
<evidence type="ECO:0000259" key="1">
    <source>
        <dbReference type="Pfam" id="PF04965"/>
    </source>
</evidence>
<dbReference type="Pfam" id="PF04965">
    <property type="entry name" value="GPW_gp25"/>
    <property type="match status" value="1"/>
</dbReference>
<evidence type="ECO:0000313" key="2">
    <source>
        <dbReference type="EMBL" id="RVV98304.1"/>
    </source>
</evidence>
<dbReference type="Gene3D" id="3.10.450.40">
    <property type="match status" value="1"/>
</dbReference>
<organism evidence="2 3">
    <name type="scientific">Mesobaculum littorinae</name>
    <dbReference type="NCBI Taxonomy" id="2486419"/>
    <lineage>
        <taxon>Bacteria</taxon>
        <taxon>Pseudomonadati</taxon>
        <taxon>Pseudomonadota</taxon>
        <taxon>Alphaproteobacteria</taxon>
        <taxon>Rhodobacterales</taxon>
        <taxon>Roseobacteraceae</taxon>
        <taxon>Mesobaculum</taxon>
    </lineage>
</organism>
<dbReference type="InterPro" id="IPR053176">
    <property type="entry name" value="T6SS_TssE1-like"/>
</dbReference>